<gene>
    <name evidence="1" type="ORF">Goshw_012917</name>
</gene>
<dbReference type="OrthoDB" id="143at2759"/>
<reference evidence="1 2" key="1">
    <citation type="journal article" date="2019" name="Genome Biol. Evol.">
        <title>Insights into the evolution of the New World diploid cottons (Gossypium, subgenus Houzingenia) based on genome sequencing.</title>
        <authorList>
            <person name="Grover C.E."/>
            <person name="Arick M.A. 2nd"/>
            <person name="Thrash A."/>
            <person name="Conover J.L."/>
            <person name="Sanders W.S."/>
            <person name="Peterson D.G."/>
            <person name="Frelichowski J.E."/>
            <person name="Scheffler J.A."/>
            <person name="Scheffler B.E."/>
            <person name="Wendel J.F."/>
        </authorList>
    </citation>
    <scope>NUCLEOTIDE SEQUENCE [LARGE SCALE GENOMIC DNA]</scope>
    <source>
        <strain evidence="1">1</strain>
        <tissue evidence="1">Leaf</tissue>
    </source>
</reference>
<evidence type="ECO:0000313" key="1">
    <source>
        <dbReference type="EMBL" id="MBA0857471.1"/>
    </source>
</evidence>
<sequence>MTFNLNDFNFNQSVINHQSRVINTWVDIIKRVNLIFCSMKSEC</sequence>
<protein>
    <submittedName>
        <fullName evidence="1">Uncharacterized protein</fullName>
    </submittedName>
</protein>
<dbReference type="GO" id="GO:0009772">
    <property type="term" value="P:photosynthetic electron transport in photosystem II"/>
    <property type="evidence" value="ECO:0007669"/>
    <property type="project" value="InterPro"/>
</dbReference>
<dbReference type="InterPro" id="IPR036854">
    <property type="entry name" value="Photo_II_D1/D2_sf"/>
</dbReference>
<dbReference type="Proteomes" id="UP000593576">
    <property type="component" value="Unassembled WGS sequence"/>
</dbReference>
<dbReference type="SUPFAM" id="SSF81483">
    <property type="entry name" value="Bacterial photosystem II reaction centre, L and M subunits"/>
    <property type="match status" value="1"/>
</dbReference>
<organism evidence="1 2">
    <name type="scientific">Gossypium schwendimanii</name>
    <name type="common">Cotton</name>
    <dbReference type="NCBI Taxonomy" id="34291"/>
    <lineage>
        <taxon>Eukaryota</taxon>
        <taxon>Viridiplantae</taxon>
        <taxon>Streptophyta</taxon>
        <taxon>Embryophyta</taxon>
        <taxon>Tracheophyta</taxon>
        <taxon>Spermatophyta</taxon>
        <taxon>Magnoliopsida</taxon>
        <taxon>eudicotyledons</taxon>
        <taxon>Gunneridae</taxon>
        <taxon>Pentapetalae</taxon>
        <taxon>rosids</taxon>
        <taxon>malvids</taxon>
        <taxon>Malvales</taxon>
        <taxon>Malvaceae</taxon>
        <taxon>Malvoideae</taxon>
        <taxon>Gossypium</taxon>
    </lineage>
</organism>
<evidence type="ECO:0000313" key="2">
    <source>
        <dbReference type="Proteomes" id="UP000593576"/>
    </source>
</evidence>
<accession>A0A7J9LFN9</accession>
<dbReference type="EMBL" id="JABFAF010000006">
    <property type="protein sequence ID" value="MBA0857471.1"/>
    <property type="molecule type" value="Genomic_DNA"/>
</dbReference>
<name>A0A7J9LFN9_GOSSC</name>
<dbReference type="AlphaFoldDB" id="A0A7J9LFN9"/>
<keyword evidence="2" id="KW-1185">Reference proteome</keyword>
<comment type="caution">
    <text evidence="1">The sequence shown here is derived from an EMBL/GenBank/DDBJ whole genome shotgun (WGS) entry which is preliminary data.</text>
</comment>
<proteinExistence type="predicted"/>